<evidence type="ECO:0000313" key="4">
    <source>
        <dbReference type="EMBL" id="MCJ2381860.1"/>
    </source>
</evidence>
<dbReference type="InterPro" id="IPR002372">
    <property type="entry name" value="PQQ_rpt_dom"/>
</dbReference>
<reference evidence="4 5" key="1">
    <citation type="submission" date="2022-03" db="EMBL/GenBank/DDBJ databases">
        <title>Parabacteroides sp. nov. isolated from swine feces.</title>
        <authorList>
            <person name="Bak J.E."/>
        </authorList>
    </citation>
    <scope>NUCLEOTIDE SEQUENCE [LARGE SCALE GENOMIC DNA]</scope>
    <source>
        <strain evidence="4 5">AGMB00274</strain>
    </source>
</reference>
<evidence type="ECO:0000313" key="5">
    <source>
        <dbReference type="Proteomes" id="UP001165444"/>
    </source>
</evidence>
<dbReference type="InterPro" id="IPR011047">
    <property type="entry name" value="Quinoprotein_ADH-like_sf"/>
</dbReference>
<dbReference type="InterPro" id="IPR032285">
    <property type="entry name" value="Metallophos_N"/>
</dbReference>
<organism evidence="4 5">
    <name type="scientific">Parabacteroides faecalis</name>
    <dbReference type="NCBI Taxonomy" id="2924040"/>
    <lineage>
        <taxon>Bacteria</taxon>
        <taxon>Pseudomonadati</taxon>
        <taxon>Bacteroidota</taxon>
        <taxon>Bacteroidia</taxon>
        <taxon>Bacteroidales</taxon>
        <taxon>Tannerellaceae</taxon>
        <taxon>Parabacteroides</taxon>
    </lineage>
</organism>
<accession>A0ABT0C4Q1</accession>
<dbReference type="PANTHER" id="PTHR43143:SF1">
    <property type="entry name" value="SERINE_THREONINE-PROTEIN PHOSPHATASE CPPED1"/>
    <property type="match status" value="1"/>
</dbReference>
<dbReference type="EMBL" id="JAKZMM010000045">
    <property type="protein sequence ID" value="MCJ2381860.1"/>
    <property type="molecule type" value="Genomic_DNA"/>
</dbReference>
<dbReference type="InterPro" id="IPR051918">
    <property type="entry name" value="STPP_CPPED1"/>
</dbReference>
<dbReference type="Pfam" id="PF00149">
    <property type="entry name" value="Metallophos"/>
    <property type="match status" value="1"/>
</dbReference>
<dbReference type="InterPro" id="IPR029052">
    <property type="entry name" value="Metallo-depent_PP-like"/>
</dbReference>
<feature type="domain" description="Calcineurin-like phosphoesterase N-terminal" evidence="3">
    <location>
        <begin position="43"/>
        <end position="105"/>
    </location>
</feature>
<proteinExistence type="predicted"/>
<dbReference type="PANTHER" id="PTHR43143">
    <property type="entry name" value="METALLOPHOSPHOESTERASE, CALCINEURIN SUPERFAMILY"/>
    <property type="match status" value="1"/>
</dbReference>
<keyword evidence="5" id="KW-1185">Reference proteome</keyword>
<dbReference type="InterPro" id="IPR018391">
    <property type="entry name" value="PQQ_b-propeller_rpt"/>
</dbReference>
<feature type="domain" description="Calcineurin-like phosphoesterase" evidence="1">
    <location>
        <begin position="122"/>
        <end position="303"/>
    </location>
</feature>
<dbReference type="InterPro" id="IPR004843">
    <property type="entry name" value="Calcineurin-like_PHP"/>
</dbReference>
<evidence type="ECO:0000259" key="3">
    <source>
        <dbReference type="Pfam" id="PF16371"/>
    </source>
</evidence>
<sequence>MRKLGMDKKWFHLVIFLLICGKALASYSGYVYVDRNGNQQYDEGEQPLTKVSVSDGLNVVQTDAEGRFELPGYTEARFVFITIPSGYRAFTYYQRIQSEQTSYDFGLQRVNSKVVQKDGTHRFIHISDTHMFDEYRTASDGYALSVEHLREYVENEDIAFVIHTGDVAREGFASYKDFLNNENMPTSQMFYCVGNHDLGEGKYGEESFEKYFGPTYYSFEVGNIHYIVTPMAYGDGKPTYTNESIGEWLKNDLKYVSEGKPIIAFNHSVMSADGHFRFGSEKKGYIDLSNYNLRAWIYGHWHHDRMYYHDDSDVLMICSPGNIRGSYDHSPSSFRVLTVNPKGDLKSDIRYPYIYNSLQIASIDNGKATVTSHGSLPLSVNTYSAVSSTKKVSYCCYFQGKPCGKELPLKQQTDFSWYAEIKLPEYLNGQLVTVKVISEFANGEVAVKNVTFRYDRTQSVPIKLGADWTNFLQTSGHVPYQHKGFQTPLQLAWIQNVGANIYFTSPLVYKENVYIASMDDNEKGEASMICMDVRQGTIRWKYKLRHSVRSSIAAAEGCVFAQDVNGWLYALDAETGHLVWEKDLRMNKQVPLNDGLVTDGEILYAGTGRTLSAFQAKSGKLIWQNKDWDTEHGTVSTFSVQDGVIIGHAFWEATYANDTRTGRKLWSKGIGFGSPVALYNGLAYYISNTDNSLSVVEAKTGKRIVRKSFDFALHNLSVPLITEQEIIFGTAEQGVIAVDRETLEEKWRFRTGRAMIYTVPTLGDPASPVECSPVLVGDVVYIGASDGYLYGLDRKTGRMLWKHTMGAPVLGSVAVSGNALFAVDFSGNVYSFVSGIR</sequence>
<dbReference type="RefSeq" id="WP_243326296.1">
    <property type="nucleotide sequence ID" value="NZ_JAKZMM010000045.1"/>
</dbReference>
<dbReference type="InterPro" id="IPR015943">
    <property type="entry name" value="WD40/YVTN_repeat-like_dom_sf"/>
</dbReference>
<feature type="domain" description="Pyrrolo-quinoline quinone repeat" evidence="2">
    <location>
        <begin position="656"/>
        <end position="832"/>
    </location>
</feature>
<dbReference type="SMART" id="SM00564">
    <property type="entry name" value="PQQ"/>
    <property type="match status" value="6"/>
</dbReference>
<gene>
    <name evidence="4" type="ORF">MUN53_14805</name>
</gene>
<dbReference type="InterPro" id="IPR013783">
    <property type="entry name" value="Ig-like_fold"/>
</dbReference>
<dbReference type="SUPFAM" id="SSF117074">
    <property type="entry name" value="Hypothetical protein PA1324"/>
    <property type="match status" value="1"/>
</dbReference>
<dbReference type="Gene3D" id="2.130.10.10">
    <property type="entry name" value="YVTN repeat-like/Quinoprotein amine dehydrogenase"/>
    <property type="match status" value="2"/>
</dbReference>
<feature type="domain" description="Pyrrolo-quinoline quinone repeat" evidence="2">
    <location>
        <begin position="507"/>
        <end position="635"/>
    </location>
</feature>
<name>A0ABT0C4Q1_9BACT</name>
<dbReference type="Gene3D" id="2.60.40.10">
    <property type="entry name" value="Immunoglobulins"/>
    <property type="match status" value="1"/>
</dbReference>
<dbReference type="Gene3D" id="3.60.21.10">
    <property type="match status" value="1"/>
</dbReference>
<protein>
    <submittedName>
        <fullName evidence="4">PQQ-binding-like beta-propeller repeat protein</fullName>
    </submittedName>
</protein>
<evidence type="ECO:0000259" key="1">
    <source>
        <dbReference type="Pfam" id="PF00149"/>
    </source>
</evidence>
<dbReference type="Pfam" id="PF16371">
    <property type="entry name" value="MetallophosN"/>
    <property type="match status" value="1"/>
</dbReference>
<comment type="caution">
    <text evidence="4">The sequence shown here is derived from an EMBL/GenBank/DDBJ whole genome shotgun (WGS) entry which is preliminary data.</text>
</comment>
<evidence type="ECO:0000259" key="2">
    <source>
        <dbReference type="Pfam" id="PF13360"/>
    </source>
</evidence>
<dbReference type="SUPFAM" id="SSF50998">
    <property type="entry name" value="Quinoprotein alcohol dehydrogenase-like"/>
    <property type="match status" value="2"/>
</dbReference>
<dbReference type="Proteomes" id="UP001165444">
    <property type="component" value="Unassembled WGS sequence"/>
</dbReference>
<dbReference type="SUPFAM" id="SSF56300">
    <property type="entry name" value="Metallo-dependent phosphatases"/>
    <property type="match status" value="1"/>
</dbReference>
<dbReference type="Pfam" id="PF13360">
    <property type="entry name" value="PQQ_2"/>
    <property type="match status" value="2"/>
</dbReference>